<dbReference type="InterPro" id="IPR002123">
    <property type="entry name" value="Plipid/glycerol_acylTrfase"/>
</dbReference>
<dbReference type="EMBL" id="JAOTPL010000011">
    <property type="protein sequence ID" value="MCU7694667.1"/>
    <property type="molecule type" value="Genomic_DNA"/>
</dbReference>
<dbReference type="GO" id="GO:0003841">
    <property type="term" value="F:1-acylglycerol-3-phosphate O-acyltransferase activity"/>
    <property type="evidence" value="ECO:0007669"/>
    <property type="project" value="TreeGrafter"/>
</dbReference>
<dbReference type="AlphaFoldDB" id="A0AAE3IRY0"/>
<name>A0AAE3IRY0_9BACT</name>
<feature type="transmembrane region" description="Helical" evidence="4">
    <location>
        <begin position="7"/>
        <end position="29"/>
    </location>
</feature>
<evidence type="ECO:0000313" key="6">
    <source>
        <dbReference type="EMBL" id="MCU7694667.1"/>
    </source>
</evidence>
<evidence type="ECO:0000256" key="2">
    <source>
        <dbReference type="ARBA" id="ARBA00022679"/>
    </source>
</evidence>
<feature type="transmembrane region" description="Helical" evidence="4">
    <location>
        <begin position="49"/>
        <end position="66"/>
    </location>
</feature>
<evidence type="ECO:0000313" key="7">
    <source>
        <dbReference type="Proteomes" id="UP001209317"/>
    </source>
</evidence>
<dbReference type="PANTHER" id="PTHR10434">
    <property type="entry name" value="1-ACYL-SN-GLYCEROL-3-PHOSPHATE ACYLTRANSFERASE"/>
    <property type="match status" value="1"/>
</dbReference>
<gene>
    <name evidence="6" type="ORF">OD355_09085</name>
</gene>
<keyword evidence="4" id="KW-0812">Transmembrane</keyword>
<evidence type="ECO:0000256" key="4">
    <source>
        <dbReference type="SAM" id="Phobius"/>
    </source>
</evidence>
<dbReference type="SMART" id="SM00563">
    <property type="entry name" value="PlsC"/>
    <property type="match status" value="1"/>
</dbReference>
<comment type="pathway">
    <text evidence="1">Lipid metabolism.</text>
</comment>
<organism evidence="6 7">
    <name type="scientific">Haoranjiania flava</name>
    <dbReference type="NCBI Taxonomy" id="1856322"/>
    <lineage>
        <taxon>Bacteria</taxon>
        <taxon>Pseudomonadati</taxon>
        <taxon>Bacteroidota</taxon>
        <taxon>Chitinophagia</taxon>
        <taxon>Chitinophagales</taxon>
        <taxon>Chitinophagaceae</taxon>
        <taxon>Haoranjiania</taxon>
    </lineage>
</organism>
<proteinExistence type="predicted"/>
<dbReference type="CDD" id="cd07989">
    <property type="entry name" value="LPLAT_AGPAT-like"/>
    <property type="match status" value="1"/>
</dbReference>
<dbReference type="RefSeq" id="WP_263038152.1">
    <property type="nucleotide sequence ID" value="NZ_JAOTPL010000011.1"/>
</dbReference>
<evidence type="ECO:0000256" key="3">
    <source>
        <dbReference type="ARBA" id="ARBA00023315"/>
    </source>
</evidence>
<protein>
    <submittedName>
        <fullName evidence="6">1-acyl-sn-glycerol-3-phosphate acyltransferase</fullName>
    </submittedName>
</protein>
<keyword evidence="3 6" id="KW-0012">Acyltransferase</keyword>
<dbReference type="Proteomes" id="UP001209317">
    <property type="component" value="Unassembled WGS sequence"/>
</dbReference>
<comment type="caution">
    <text evidence="6">The sequence shown here is derived from an EMBL/GenBank/DDBJ whole genome shotgun (WGS) entry which is preliminary data.</text>
</comment>
<evidence type="ECO:0000256" key="1">
    <source>
        <dbReference type="ARBA" id="ARBA00005189"/>
    </source>
</evidence>
<keyword evidence="4" id="KW-1133">Transmembrane helix</keyword>
<keyword evidence="2" id="KW-0808">Transferase</keyword>
<dbReference type="PANTHER" id="PTHR10434:SF11">
    <property type="entry name" value="1-ACYL-SN-GLYCEROL-3-PHOSPHATE ACYLTRANSFERASE"/>
    <property type="match status" value="1"/>
</dbReference>
<dbReference type="GO" id="GO:0006654">
    <property type="term" value="P:phosphatidic acid biosynthetic process"/>
    <property type="evidence" value="ECO:0007669"/>
    <property type="project" value="TreeGrafter"/>
</dbReference>
<accession>A0AAE3IRY0</accession>
<evidence type="ECO:0000259" key="5">
    <source>
        <dbReference type="SMART" id="SM00563"/>
    </source>
</evidence>
<reference evidence="6" key="1">
    <citation type="submission" date="2022-10" db="EMBL/GenBank/DDBJ databases">
        <authorList>
            <person name="Kim H.S."/>
            <person name="Kim J.-S."/>
            <person name="Suh M.K."/>
            <person name="Eom M.K."/>
            <person name="Lee J.-S."/>
        </authorList>
    </citation>
    <scope>NUCLEOTIDE SEQUENCE</scope>
    <source>
        <strain evidence="6">LIP-5</strain>
    </source>
</reference>
<sequence>MKKIFRAVWALWGFIFFVVTILTALLFMTPCFVLKEPAKTKWFHKVSKVWMTVFLGGVGCPVTVLGKEHFKAGQNYIVVCNHNSFFDIFAATPFLPNPNKSIAKASLAKIPVFAWVYGFGSVLVDRKNSNSRSSSFQQMKHVLDMGLDMVIYPEGTRNKTNNPLKEFYNGAFRLSADTGKPIIPVVIFNTRKILPAGEMFALSPHRIYLQILPQVDPQHKKAAELKEEVFNKMWNAYEANEKKFA</sequence>
<dbReference type="SUPFAM" id="SSF69593">
    <property type="entry name" value="Glycerol-3-phosphate (1)-acyltransferase"/>
    <property type="match status" value="1"/>
</dbReference>
<feature type="domain" description="Phospholipid/glycerol acyltransferase" evidence="5">
    <location>
        <begin position="76"/>
        <end position="190"/>
    </location>
</feature>
<keyword evidence="7" id="KW-1185">Reference proteome</keyword>
<keyword evidence="4" id="KW-0472">Membrane</keyword>
<dbReference type="Pfam" id="PF01553">
    <property type="entry name" value="Acyltransferase"/>
    <property type="match status" value="1"/>
</dbReference>